<dbReference type="AlphaFoldDB" id="A0A4Q0U7V9"/>
<proteinExistence type="predicted"/>
<reference evidence="1" key="1">
    <citation type="journal article" date="2021" name="PeerJ">
        <title>Extensive microbial diversity within the chicken gut microbiome revealed by metagenomics and culture.</title>
        <authorList>
            <person name="Gilroy R."/>
            <person name="Ravi A."/>
            <person name="Getino M."/>
            <person name="Pursley I."/>
            <person name="Horton D.L."/>
            <person name="Alikhan N.F."/>
            <person name="Baker D."/>
            <person name="Gharbi K."/>
            <person name="Hall N."/>
            <person name="Watson M."/>
            <person name="Adriaenssens E.M."/>
            <person name="Foster-Nyarko E."/>
            <person name="Jarju S."/>
            <person name="Secka A."/>
            <person name="Antonio M."/>
            <person name="Oren A."/>
            <person name="Chaudhuri R.R."/>
            <person name="La Ragione R."/>
            <person name="Hildebrand F."/>
            <person name="Pallen M.J."/>
        </authorList>
    </citation>
    <scope>NUCLEOTIDE SEQUENCE</scope>
    <source>
        <strain evidence="1">4100</strain>
    </source>
</reference>
<organism evidence="1 2">
    <name type="scientific">Candidatus Amulumruptor caecigallinarius</name>
    <dbReference type="NCBI Taxonomy" id="2109911"/>
    <lineage>
        <taxon>Bacteria</taxon>
        <taxon>Pseudomonadati</taxon>
        <taxon>Bacteroidota</taxon>
        <taxon>Bacteroidia</taxon>
        <taxon>Bacteroidales</taxon>
        <taxon>Muribaculaceae</taxon>
        <taxon>Candidatus Amulumruptor</taxon>
    </lineage>
</organism>
<comment type="caution">
    <text evidence="1">The sequence shown here is derived from an EMBL/GenBank/DDBJ whole genome shotgun (WGS) entry which is preliminary data.</text>
</comment>
<dbReference type="Pfam" id="PF19672">
    <property type="entry name" value="DUF6175"/>
    <property type="match status" value="1"/>
</dbReference>
<name>A0A4Q0U7V9_9BACT</name>
<evidence type="ECO:0000313" key="2">
    <source>
        <dbReference type="Proteomes" id="UP000711407"/>
    </source>
</evidence>
<dbReference type="Proteomes" id="UP000711407">
    <property type="component" value="Unassembled WGS sequence"/>
</dbReference>
<evidence type="ECO:0000313" key="1">
    <source>
        <dbReference type="EMBL" id="HJE38747.1"/>
    </source>
</evidence>
<dbReference type="EMBL" id="DYXT01000020">
    <property type="protein sequence ID" value="HJE38747.1"/>
    <property type="molecule type" value="Genomic_DNA"/>
</dbReference>
<dbReference type="InterPro" id="IPR046173">
    <property type="entry name" value="DUF6175"/>
</dbReference>
<accession>A0A4Q0U7V9</accession>
<reference evidence="1" key="2">
    <citation type="submission" date="2021-09" db="EMBL/GenBank/DDBJ databases">
        <authorList>
            <person name="Gilroy R."/>
        </authorList>
    </citation>
    <scope>NUCLEOTIDE SEQUENCE</scope>
    <source>
        <strain evidence="1">4100</strain>
    </source>
</reference>
<protein>
    <submittedName>
        <fullName evidence="1">DUF6175 family protein</fullName>
    </submittedName>
</protein>
<sequence length="428" mass="48151">MKHCRLMCIVSLILCLGQARAQNFGDDVQYISGNEYAVTLQATGVDAKKKEAEAMAIKSAFNALMHTGVDGLKGGQPILSEKKADYDYRFFSDERYVNYIVGQPKTLETKKIGSKQRATVVVSINLRGFRAELQRNKQVISPSWADAKQTEATSALNPTIVVVPYTDSNDGYSFEAMRRRVEAHPSERYAVERVAETFQNHGFKTRDFVRMLMNDKTGDLLRSGTQTDDATLVVQQLPGDIVVTVGISAQRNGNTTRISLEAKAVERQTAGRLATKTFASGYYHTTDTTMLVREAVKQIESGFFKQLQASFEQMINKGREVQLTFSLSETVTDWDFDQDSPETGDYFKDALDEWLRDNAFHGIYDMSQSTDKYIRASVNVPLWNAARNRSYTLSNFSSDLRKFFKKQLGENYKANVTSMGQSMSIVIE</sequence>
<gene>
    <name evidence="1" type="ORF">K8V47_03155</name>
</gene>